<evidence type="ECO:0000313" key="3">
    <source>
        <dbReference type="Proteomes" id="UP001158045"/>
    </source>
</evidence>
<keyword evidence="1" id="KW-0812">Transmembrane</keyword>
<keyword evidence="1" id="KW-0472">Membrane</keyword>
<organism evidence="2 3">
    <name type="scientific">Fusibacter bizertensis</name>
    <dbReference type="NCBI Taxonomy" id="1488331"/>
    <lineage>
        <taxon>Bacteria</taxon>
        <taxon>Bacillati</taxon>
        <taxon>Bacillota</taxon>
        <taxon>Clostridia</taxon>
        <taxon>Eubacteriales</taxon>
        <taxon>Eubacteriales Family XII. Incertae Sedis</taxon>
        <taxon>Fusibacter</taxon>
    </lineage>
</organism>
<comment type="caution">
    <text evidence="2">The sequence shown here is derived from an EMBL/GenBank/DDBJ whole genome shotgun (WGS) entry which is preliminary data.</text>
</comment>
<reference evidence="2 3" key="1">
    <citation type="submission" date="2023-04" db="EMBL/GenBank/DDBJ databases">
        <title>Fusibacter bizertensis strain WBS, isolated from littoral bottom sediments of the Arctic seas - biochemical and genomic analysis.</title>
        <authorList>
            <person name="Brioukhanov A.L."/>
        </authorList>
    </citation>
    <scope>NUCLEOTIDE SEQUENCE [LARGE SCALE GENOMIC DNA]</scope>
    <source>
        <strain evidence="2 3">WBS</strain>
    </source>
</reference>
<feature type="transmembrane region" description="Helical" evidence="1">
    <location>
        <begin position="205"/>
        <end position="223"/>
    </location>
</feature>
<feature type="transmembrane region" description="Helical" evidence="1">
    <location>
        <begin position="77"/>
        <end position="98"/>
    </location>
</feature>
<sequence length="306" mass="34220">MNIERRRGLNEDVFNGAKINSTDYAQILNVNAQWGTVNMTKDVADQSQKKEPEHLIHWIVGELKDGIKMIPKKAKILSIYGGVILAINLIFWTVKPYFLPSYLQPFRQLISLVVFLTATYNDIVPKTIFWVIVFTFGRKLFKQMRKRGFRSTFSCMKNTVPQLSKAMSTLGSRAYPILLSGAGMGLIIANNFASYSRFSGARNKIDKYFIVMIIAFSISYLLGEANKTGIFKFIKLGSNDLGKLIGIKQGLSDDGVYLILSGFVLGLLLDAPLIFLKFMYGGYILGLLGILVAIVMLFIPVNKATV</sequence>
<keyword evidence="1" id="KW-1133">Transmembrane helix</keyword>
<evidence type="ECO:0000256" key="1">
    <source>
        <dbReference type="SAM" id="Phobius"/>
    </source>
</evidence>
<feature type="transmembrane region" description="Helical" evidence="1">
    <location>
        <begin position="174"/>
        <end position="193"/>
    </location>
</feature>
<feature type="transmembrane region" description="Helical" evidence="1">
    <location>
        <begin position="256"/>
        <end position="276"/>
    </location>
</feature>
<feature type="transmembrane region" description="Helical" evidence="1">
    <location>
        <begin position="282"/>
        <end position="301"/>
    </location>
</feature>
<protein>
    <submittedName>
        <fullName evidence="2">Uncharacterized protein</fullName>
    </submittedName>
</protein>
<gene>
    <name evidence="2" type="ORF">QE109_11450</name>
</gene>
<dbReference type="RefSeq" id="WP_281094659.1">
    <property type="nucleotide sequence ID" value="NZ_JARYZI010000007.1"/>
</dbReference>
<accession>A0ABT6NEB9</accession>
<evidence type="ECO:0000313" key="2">
    <source>
        <dbReference type="EMBL" id="MDH8678768.1"/>
    </source>
</evidence>
<dbReference type="Proteomes" id="UP001158045">
    <property type="component" value="Unassembled WGS sequence"/>
</dbReference>
<keyword evidence="3" id="KW-1185">Reference proteome</keyword>
<name>A0ABT6NEB9_9FIRM</name>
<dbReference type="EMBL" id="JARYZI010000007">
    <property type="protein sequence ID" value="MDH8678768.1"/>
    <property type="molecule type" value="Genomic_DNA"/>
</dbReference>
<feature type="transmembrane region" description="Helical" evidence="1">
    <location>
        <begin position="110"/>
        <end position="137"/>
    </location>
</feature>
<proteinExistence type="predicted"/>